<evidence type="ECO:0000313" key="2">
    <source>
        <dbReference type="EMBL" id="KAK0437764.1"/>
    </source>
</evidence>
<feature type="chain" id="PRO_5041289863" description="Secreted protein" evidence="1">
    <location>
        <begin position="22"/>
        <end position="72"/>
    </location>
</feature>
<dbReference type="Proteomes" id="UP001175211">
    <property type="component" value="Unassembled WGS sequence"/>
</dbReference>
<gene>
    <name evidence="2" type="ORF">EV420DRAFT_156630</name>
</gene>
<dbReference type="GeneID" id="85357607"/>
<proteinExistence type="predicted"/>
<reference evidence="2" key="1">
    <citation type="submission" date="2023-06" db="EMBL/GenBank/DDBJ databases">
        <authorList>
            <consortium name="Lawrence Berkeley National Laboratory"/>
            <person name="Ahrendt S."/>
            <person name="Sahu N."/>
            <person name="Indic B."/>
            <person name="Wong-Bajracharya J."/>
            <person name="Merenyi Z."/>
            <person name="Ke H.-M."/>
            <person name="Monk M."/>
            <person name="Kocsube S."/>
            <person name="Drula E."/>
            <person name="Lipzen A."/>
            <person name="Balint B."/>
            <person name="Henrissat B."/>
            <person name="Andreopoulos B."/>
            <person name="Martin F.M."/>
            <person name="Harder C.B."/>
            <person name="Rigling D."/>
            <person name="Ford K.L."/>
            <person name="Foster G.D."/>
            <person name="Pangilinan J."/>
            <person name="Papanicolaou A."/>
            <person name="Barry K."/>
            <person name="LaButti K."/>
            <person name="Viragh M."/>
            <person name="Koriabine M."/>
            <person name="Yan M."/>
            <person name="Riley R."/>
            <person name="Champramary S."/>
            <person name="Plett K.L."/>
            <person name="Tsai I.J."/>
            <person name="Slot J."/>
            <person name="Sipos G."/>
            <person name="Plett J."/>
            <person name="Nagy L.G."/>
            <person name="Grigoriev I.V."/>
        </authorList>
    </citation>
    <scope>NUCLEOTIDE SEQUENCE</scope>
    <source>
        <strain evidence="2">CCBAS 213</strain>
    </source>
</reference>
<comment type="caution">
    <text evidence="2">The sequence shown here is derived from an EMBL/GenBank/DDBJ whole genome shotgun (WGS) entry which is preliminary data.</text>
</comment>
<keyword evidence="3" id="KW-1185">Reference proteome</keyword>
<organism evidence="2 3">
    <name type="scientific">Armillaria tabescens</name>
    <name type="common">Ringless honey mushroom</name>
    <name type="synonym">Agaricus tabescens</name>
    <dbReference type="NCBI Taxonomy" id="1929756"/>
    <lineage>
        <taxon>Eukaryota</taxon>
        <taxon>Fungi</taxon>
        <taxon>Dikarya</taxon>
        <taxon>Basidiomycota</taxon>
        <taxon>Agaricomycotina</taxon>
        <taxon>Agaricomycetes</taxon>
        <taxon>Agaricomycetidae</taxon>
        <taxon>Agaricales</taxon>
        <taxon>Marasmiineae</taxon>
        <taxon>Physalacriaceae</taxon>
        <taxon>Desarmillaria</taxon>
    </lineage>
</organism>
<accession>A0AA39ML63</accession>
<feature type="signal peptide" evidence="1">
    <location>
        <begin position="1"/>
        <end position="21"/>
    </location>
</feature>
<sequence>MLPGTMTLVLLSISFLSTIHLNEPQSGSYILHNRVYLKCNVYRTTSHSSVVTRRGLLRCCHREKSWPDVAGA</sequence>
<evidence type="ECO:0000256" key="1">
    <source>
        <dbReference type="SAM" id="SignalP"/>
    </source>
</evidence>
<evidence type="ECO:0008006" key="4">
    <source>
        <dbReference type="Google" id="ProtNLM"/>
    </source>
</evidence>
<dbReference type="EMBL" id="JAUEPS010000104">
    <property type="protein sequence ID" value="KAK0437764.1"/>
    <property type="molecule type" value="Genomic_DNA"/>
</dbReference>
<protein>
    <recommendedName>
        <fullName evidence="4">Secreted protein</fullName>
    </recommendedName>
</protein>
<name>A0AA39ML63_ARMTA</name>
<keyword evidence="1" id="KW-0732">Signal</keyword>
<evidence type="ECO:0000313" key="3">
    <source>
        <dbReference type="Proteomes" id="UP001175211"/>
    </source>
</evidence>
<dbReference type="AlphaFoldDB" id="A0AA39ML63"/>
<dbReference type="RefSeq" id="XP_060322708.1">
    <property type="nucleotide sequence ID" value="XM_060474059.1"/>
</dbReference>